<organism evidence="2 3">
    <name type="scientific">Caballeronia arvi</name>
    <dbReference type="NCBI Taxonomy" id="1777135"/>
    <lineage>
        <taxon>Bacteria</taxon>
        <taxon>Pseudomonadati</taxon>
        <taxon>Pseudomonadota</taxon>
        <taxon>Betaproteobacteria</taxon>
        <taxon>Burkholderiales</taxon>
        <taxon>Burkholderiaceae</taxon>
        <taxon>Caballeronia</taxon>
    </lineage>
</organism>
<dbReference type="Proteomes" id="UP000055019">
    <property type="component" value="Unassembled WGS sequence"/>
</dbReference>
<sequence length="100" mass="11497">MLSLYVRFKLHPGTKTHFVPHLAELIKTMGKEPTFVNAVLSEDPGAADEMVLFEVWNGSMQEWLNEQPHKPYRAVYDEATRDLVADKEVRFLSPVVLQNK</sequence>
<dbReference type="InterPro" id="IPR007138">
    <property type="entry name" value="ABM_dom"/>
</dbReference>
<dbReference type="AlphaFoldDB" id="A0A158KV97"/>
<dbReference type="EMBL" id="FCOM02000056">
    <property type="protein sequence ID" value="SAL85024.1"/>
    <property type="molecule type" value="Genomic_DNA"/>
</dbReference>
<dbReference type="SUPFAM" id="SSF54909">
    <property type="entry name" value="Dimeric alpha+beta barrel"/>
    <property type="match status" value="1"/>
</dbReference>
<evidence type="ECO:0000259" key="1">
    <source>
        <dbReference type="Pfam" id="PF03992"/>
    </source>
</evidence>
<keyword evidence="2" id="KW-0560">Oxidoreductase</keyword>
<feature type="domain" description="ABM" evidence="1">
    <location>
        <begin position="1"/>
        <end position="70"/>
    </location>
</feature>
<evidence type="ECO:0000313" key="3">
    <source>
        <dbReference type="Proteomes" id="UP000055019"/>
    </source>
</evidence>
<proteinExistence type="predicted"/>
<evidence type="ECO:0000313" key="2">
    <source>
        <dbReference type="EMBL" id="SAL85024.1"/>
    </source>
</evidence>
<keyword evidence="3" id="KW-1185">Reference proteome</keyword>
<dbReference type="Gene3D" id="3.30.70.100">
    <property type="match status" value="1"/>
</dbReference>
<gene>
    <name evidence="2" type="ORF">AWB74_07144</name>
</gene>
<protein>
    <submittedName>
        <fullName evidence="2">Antibiotic biosynthesis monooxygenase</fullName>
    </submittedName>
</protein>
<dbReference type="GO" id="GO:0004497">
    <property type="term" value="F:monooxygenase activity"/>
    <property type="evidence" value="ECO:0007669"/>
    <property type="project" value="UniProtKB-KW"/>
</dbReference>
<keyword evidence="2" id="KW-0503">Monooxygenase</keyword>
<accession>A0A158KV97</accession>
<dbReference type="OrthoDB" id="2612531at2"/>
<reference evidence="2" key="1">
    <citation type="submission" date="2016-01" db="EMBL/GenBank/DDBJ databases">
        <authorList>
            <person name="Peeters C."/>
        </authorList>
    </citation>
    <scope>NUCLEOTIDE SEQUENCE [LARGE SCALE GENOMIC DNA]</scope>
    <source>
        <strain evidence="2">LMG 29317</strain>
    </source>
</reference>
<comment type="caution">
    <text evidence="2">The sequence shown here is derived from an EMBL/GenBank/DDBJ whole genome shotgun (WGS) entry which is preliminary data.</text>
</comment>
<dbReference type="InterPro" id="IPR011008">
    <property type="entry name" value="Dimeric_a/b-barrel"/>
</dbReference>
<dbReference type="RefSeq" id="WP_061151331.1">
    <property type="nucleotide sequence ID" value="NZ_FCOM02000056.1"/>
</dbReference>
<dbReference type="Pfam" id="PF03992">
    <property type="entry name" value="ABM"/>
    <property type="match status" value="1"/>
</dbReference>
<name>A0A158KV97_9BURK</name>